<feature type="domain" description="Helicase ATP-binding" evidence="5">
    <location>
        <begin position="680"/>
        <end position="844"/>
    </location>
</feature>
<keyword evidence="1" id="KW-0378">Hydrolase</keyword>
<dbReference type="Pfam" id="PF00176">
    <property type="entry name" value="SNF2-rel_dom"/>
    <property type="match status" value="1"/>
</dbReference>
<gene>
    <name evidence="7" type="primary">rapA_1</name>
    <name evidence="7" type="ORF">Pla133_03190</name>
</gene>
<dbReference type="Gene3D" id="3.40.50.10810">
    <property type="entry name" value="Tandem AAA-ATPase domain"/>
    <property type="match status" value="1"/>
</dbReference>
<organism evidence="7 8">
    <name type="scientific">Engelhardtia mirabilis</name>
    <dbReference type="NCBI Taxonomy" id="2528011"/>
    <lineage>
        <taxon>Bacteria</taxon>
        <taxon>Pseudomonadati</taxon>
        <taxon>Planctomycetota</taxon>
        <taxon>Planctomycetia</taxon>
        <taxon>Planctomycetia incertae sedis</taxon>
        <taxon>Engelhardtia</taxon>
    </lineage>
</organism>
<dbReference type="InterPro" id="IPR001650">
    <property type="entry name" value="Helicase_C-like"/>
</dbReference>
<protein>
    <submittedName>
        <fullName evidence="7">RNA polymerase-associated protein RapA</fullName>
    </submittedName>
</protein>
<dbReference type="SMART" id="SM00487">
    <property type="entry name" value="DEXDc"/>
    <property type="match status" value="1"/>
</dbReference>
<proteinExistence type="predicted"/>
<feature type="region of interest" description="Disordered" evidence="3">
    <location>
        <begin position="150"/>
        <end position="172"/>
    </location>
</feature>
<evidence type="ECO:0000313" key="7">
    <source>
        <dbReference type="EMBL" id="QDU65255.1"/>
    </source>
</evidence>
<name>A0A518BE39_9BACT</name>
<reference evidence="7 8" key="1">
    <citation type="submission" date="2019-02" db="EMBL/GenBank/DDBJ databases">
        <title>Deep-cultivation of Planctomycetes and their phenomic and genomic characterization uncovers novel biology.</title>
        <authorList>
            <person name="Wiegand S."/>
            <person name="Jogler M."/>
            <person name="Boedeker C."/>
            <person name="Pinto D."/>
            <person name="Vollmers J."/>
            <person name="Rivas-Marin E."/>
            <person name="Kohn T."/>
            <person name="Peeters S.H."/>
            <person name="Heuer A."/>
            <person name="Rast P."/>
            <person name="Oberbeckmann S."/>
            <person name="Bunk B."/>
            <person name="Jeske O."/>
            <person name="Meyerdierks A."/>
            <person name="Storesund J.E."/>
            <person name="Kallscheuer N."/>
            <person name="Luecker S."/>
            <person name="Lage O.M."/>
            <person name="Pohl T."/>
            <person name="Merkel B.J."/>
            <person name="Hornburger P."/>
            <person name="Mueller R.-W."/>
            <person name="Bruemmer F."/>
            <person name="Labrenz M."/>
            <person name="Spormann A.M."/>
            <person name="Op den Camp H."/>
            <person name="Overmann J."/>
            <person name="Amann R."/>
            <person name="Jetten M.S.M."/>
            <person name="Mascher T."/>
            <person name="Medema M.H."/>
            <person name="Devos D.P."/>
            <person name="Kaster A.-K."/>
            <person name="Ovreas L."/>
            <person name="Rohde M."/>
            <person name="Galperin M.Y."/>
            <person name="Jogler C."/>
        </authorList>
    </citation>
    <scope>NUCLEOTIDE SEQUENCE [LARGE SCALE GENOMIC DNA]</scope>
    <source>
        <strain evidence="7 8">Pla133</strain>
    </source>
</reference>
<evidence type="ECO:0000259" key="4">
    <source>
        <dbReference type="PROSITE" id="PS50966"/>
    </source>
</evidence>
<dbReference type="SMART" id="SM00490">
    <property type="entry name" value="HELICc"/>
    <property type="match status" value="1"/>
</dbReference>
<evidence type="ECO:0000256" key="3">
    <source>
        <dbReference type="SAM" id="MobiDB-lite"/>
    </source>
</evidence>
<feature type="domain" description="Helicase C-terminal" evidence="6">
    <location>
        <begin position="967"/>
        <end position="1118"/>
    </location>
</feature>
<dbReference type="InterPro" id="IPR007527">
    <property type="entry name" value="Znf_SWIM"/>
</dbReference>
<accession>A0A518BE39</accession>
<dbReference type="InterPro" id="IPR049730">
    <property type="entry name" value="SNF2/RAD54-like_C"/>
</dbReference>
<dbReference type="Pfam" id="PF00271">
    <property type="entry name" value="Helicase_C"/>
    <property type="match status" value="1"/>
</dbReference>
<keyword evidence="8" id="KW-1185">Reference proteome</keyword>
<dbReference type="GO" id="GO:0016787">
    <property type="term" value="F:hydrolase activity"/>
    <property type="evidence" value="ECO:0007669"/>
    <property type="project" value="UniProtKB-KW"/>
</dbReference>
<dbReference type="Gene3D" id="3.40.50.300">
    <property type="entry name" value="P-loop containing nucleotide triphosphate hydrolases"/>
    <property type="match status" value="1"/>
</dbReference>
<dbReference type="SUPFAM" id="SSF52540">
    <property type="entry name" value="P-loop containing nucleoside triphosphate hydrolases"/>
    <property type="match status" value="2"/>
</dbReference>
<evidence type="ECO:0000259" key="6">
    <source>
        <dbReference type="PROSITE" id="PS51194"/>
    </source>
</evidence>
<keyword evidence="2" id="KW-0479">Metal-binding</keyword>
<dbReference type="GO" id="GO:0005524">
    <property type="term" value="F:ATP binding"/>
    <property type="evidence" value="ECO:0007669"/>
    <property type="project" value="InterPro"/>
</dbReference>
<sequence>MAVGRRKIPTLRSDVVEGRLTSELAHHFNARSRKRASDYLSGTAEKYLDFSTDGARTEMVGTDWYELGFRWIVGTEVCAIGGFCSCPAFERAGSCKHLWALLLLIESRRRGPALPDGIEVLYESLSTLEELDDDDFEWLEYFGLSQEEIEGSVGSPETDDADGEGSRGSAAPRQLALAPALARTLISYRDPWTAAGAQEHTIRYVVSAVGAADDELIVLVFRHRRLRNGEWDGGRPATVGGPRDPGFDDPVDARIHGMLTGSRGDVYRYWSSPKSTGQYAVSVELALTLMPALARTGRLWIVAGGDGKGKRLGPYCYDEQPTWHFTPTLEPLPDGKELQIAGRLVRAGEELDLGAVEALTPGGFLFARGCMAHVEPLAAVEFARSLRQKGPVLVPWAARKAAIEFLARVPGFDPERIEGLELAPQTPPIPHLFVEPAQQRFGRTADLQCAISFDYGGARVAATHPGAFATDGAGRLVPRDLGAEGEACAAFLHAGGRRSVGDYDEPDGCIVPGTKLQQLVLALLGQGWTVNARGHQWRQPSGTRVSVTSGIDWFELEGGVDFGDGVTVSLPALLAAAREGAQTVELGDGSVGILPERWLESWGLLELAGETKGDKLRFSRNQGWLLDALLAEREGVRVDAGFAQLRRKLAGFRGVAPKREPRGFRGELRTYQREGLGWFAFLRELGLGGCLADDMGLGKTVQVLALLEARRAGRRRKGGVDRPSMVVAPRSVVFNWIAEAERFAPKLRVLDYTGKDRFDRAEDADDADLWVTTYGTLRRDAAELVEREFDYVVLDEAQAIKNPQSQSAKAARLLRAEQRLALSGTPIENHLGELWSIFEFLNPGMLGRSRGFKQFTRGQGARGAEAPDLARLSSAIAPFFLRRTKAEVLDDLPEKTEQVLHCDLTGAERREYVKLRDYYRAALTDKIEDLGIERAGIQVLEALLRLRQAACHPGLIDRARKAESSAKVDLLMENVENVLAEGHKALIFSQFTSLLSIVRDRLQGRGIVYEYLDGRTRKREEKVARFQTDPDCPLFLISIKAGGAGLNLTAADYVFLLDPWWNPAVEAQAIDRVHRIGRTKPVIAYRLIARDTVEEKVVELQAAKRDLADAVLGQNRVGLRDLTREDLQQLLT</sequence>
<dbReference type="AlphaFoldDB" id="A0A518BE39"/>
<dbReference type="RefSeq" id="WP_145061687.1">
    <property type="nucleotide sequence ID" value="NZ_CP036287.1"/>
</dbReference>
<feature type="domain" description="SWIM-type" evidence="4">
    <location>
        <begin position="69"/>
        <end position="106"/>
    </location>
</feature>
<evidence type="ECO:0000313" key="8">
    <source>
        <dbReference type="Proteomes" id="UP000316921"/>
    </source>
</evidence>
<dbReference type="InterPro" id="IPR027417">
    <property type="entry name" value="P-loop_NTPase"/>
</dbReference>
<evidence type="ECO:0000256" key="2">
    <source>
        <dbReference type="PROSITE-ProRule" id="PRU00325"/>
    </source>
</evidence>
<dbReference type="CDD" id="cd18793">
    <property type="entry name" value="SF2_C_SNF"/>
    <property type="match status" value="1"/>
</dbReference>
<dbReference type="KEGG" id="pbap:Pla133_03190"/>
<dbReference type="PROSITE" id="PS51194">
    <property type="entry name" value="HELICASE_CTER"/>
    <property type="match status" value="1"/>
</dbReference>
<keyword evidence="2" id="KW-0862">Zinc</keyword>
<dbReference type="EMBL" id="CP036287">
    <property type="protein sequence ID" value="QDU65255.1"/>
    <property type="molecule type" value="Genomic_DNA"/>
</dbReference>
<dbReference type="PROSITE" id="PS51192">
    <property type="entry name" value="HELICASE_ATP_BIND_1"/>
    <property type="match status" value="1"/>
</dbReference>
<keyword evidence="2" id="KW-0863">Zinc-finger</keyword>
<dbReference type="InterPro" id="IPR014001">
    <property type="entry name" value="Helicase_ATP-bd"/>
</dbReference>
<dbReference type="InterPro" id="IPR038718">
    <property type="entry name" value="SNF2-like_sf"/>
</dbReference>
<dbReference type="PANTHER" id="PTHR10799">
    <property type="entry name" value="SNF2/RAD54 HELICASE FAMILY"/>
    <property type="match status" value="1"/>
</dbReference>
<evidence type="ECO:0000256" key="1">
    <source>
        <dbReference type="ARBA" id="ARBA00022801"/>
    </source>
</evidence>
<dbReference type="InterPro" id="IPR000330">
    <property type="entry name" value="SNF2_N"/>
</dbReference>
<evidence type="ECO:0000259" key="5">
    <source>
        <dbReference type="PROSITE" id="PS51192"/>
    </source>
</evidence>
<dbReference type="GO" id="GO:0008270">
    <property type="term" value="F:zinc ion binding"/>
    <property type="evidence" value="ECO:0007669"/>
    <property type="project" value="UniProtKB-KW"/>
</dbReference>
<dbReference type="Proteomes" id="UP000316921">
    <property type="component" value="Chromosome"/>
</dbReference>
<dbReference type="PROSITE" id="PS50966">
    <property type="entry name" value="ZF_SWIM"/>
    <property type="match status" value="1"/>
</dbReference>